<gene>
    <name evidence="2" type="ORF">PsAD2_04555</name>
</gene>
<accession>A0A165SXX0</accession>
<dbReference type="AlphaFoldDB" id="A0A165SXX0"/>
<name>A0A165SXX0_9HYPH</name>
<keyword evidence="1" id="KW-0812">Transmembrane</keyword>
<dbReference type="Proteomes" id="UP000076577">
    <property type="component" value="Unassembled WGS sequence"/>
</dbReference>
<comment type="caution">
    <text evidence="2">The sequence shown here is derived from an EMBL/GenBank/DDBJ whole genome shotgun (WGS) entry which is preliminary data.</text>
</comment>
<sequence length="39" mass="4348">MSIVAQSEGRFGNDMSSLCVGHLLGIKFFFWCAVLRNRG</sequence>
<evidence type="ECO:0000313" key="2">
    <source>
        <dbReference type="EMBL" id="KZL05004.1"/>
    </source>
</evidence>
<evidence type="ECO:0000256" key="1">
    <source>
        <dbReference type="SAM" id="Phobius"/>
    </source>
</evidence>
<evidence type="ECO:0000313" key="3">
    <source>
        <dbReference type="Proteomes" id="UP000076577"/>
    </source>
</evidence>
<dbReference type="EMBL" id="LMCB01000160">
    <property type="protein sequence ID" value="KZL05004.1"/>
    <property type="molecule type" value="Genomic_DNA"/>
</dbReference>
<organism evidence="2 3">
    <name type="scientific">Pseudovibrio axinellae</name>
    <dbReference type="NCBI Taxonomy" id="989403"/>
    <lineage>
        <taxon>Bacteria</taxon>
        <taxon>Pseudomonadati</taxon>
        <taxon>Pseudomonadota</taxon>
        <taxon>Alphaproteobacteria</taxon>
        <taxon>Hyphomicrobiales</taxon>
        <taxon>Stappiaceae</taxon>
        <taxon>Pseudovibrio</taxon>
    </lineage>
</organism>
<keyword evidence="1" id="KW-1133">Transmembrane helix</keyword>
<feature type="transmembrane region" description="Helical" evidence="1">
    <location>
        <begin position="15"/>
        <end position="35"/>
    </location>
</feature>
<reference evidence="2 3" key="1">
    <citation type="journal article" date="2016" name="Front. Microbiol.">
        <title>Comparative Genomic Analysis Reveals a Diverse Repertoire of Genes Involved in Prokaryote-Eukaryote Interactions within the Pseudovibrio Genus.</title>
        <authorList>
            <person name="Romano S."/>
            <person name="Fernandez-Guerra A."/>
            <person name="Reen F.J."/>
            <person name="Glockner F.O."/>
            <person name="Crowley S.P."/>
            <person name="O'Sullivan O."/>
            <person name="Cotter P.D."/>
            <person name="Adams C."/>
            <person name="Dobson A.D."/>
            <person name="O'Gara F."/>
        </authorList>
    </citation>
    <scope>NUCLEOTIDE SEQUENCE [LARGE SCALE GENOMIC DNA]</scope>
    <source>
        <strain evidence="2 3">Ad2</strain>
    </source>
</reference>
<keyword evidence="1" id="KW-0472">Membrane</keyword>
<proteinExistence type="predicted"/>
<keyword evidence="3" id="KW-1185">Reference proteome</keyword>
<protein>
    <submittedName>
        <fullName evidence="2">Uncharacterized protein</fullName>
    </submittedName>
</protein>